<dbReference type="InterPro" id="IPR044068">
    <property type="entry name" value="CB"/>
</dbReference>
<gene>
    <name evidence="8" type="ORF">E2C06_12140</name>
</gene>
<evidence type="ECO:0000259" key="7">
    <source>
        <dbReference type="PROSITE" id="PS51900"/>
    </source>
</evidence>
<reference evidence="8 9" key="1">
    <citation type="journal article" date="2016" name="J. Microbiol.">
        <title>Dankookia rubra gen. nov., sp. nov., an alphaproteobacterium isolated from sediment of a shallow stream.</title>
        <authorList>
            <person name="Kim W.H."/>
            <person name="Kim D.H."/>
            <person name="Kang K."/>
            <person name="Ahn T.Y."/>
        </authorList>
    </citation>
    <scope>NUCLEOTIDE SEQUENCE [LARGE SCALE GENOMIC DNA]</scope>
    <source>
        <strain evidence="8 9">JCM30602</strain>
    </source>
</reference>
<evidence type="ECO:0000313" key="9">
    <source>
        <dbReference type="Proteomes" id="UP000295096"/>
    </source>
</evidence>
<keyword evidence="3" id="KW-0233">DNA recombination</keyword>
<feature type="domain" description="Core-binding (CB)" evidence="7">
    <location>
        <begin position="52"/>
        <end position="134"/>
    </location>
</feature>
<dbReference type="PANTHER" id="PTHR34605">
    <property type="entry name" value="PHAGE_INTEGRASE DOMAIN-CONTAINING PROTEIN"/>
    <property type="match status" value="1"/>
</dbReference>
<comment type="caution">
    <text evidence="8">The sequence shown here is derived from an EMBL/GenBank/DDBJ whole genome shotgun (WGS) entry which is preliminary data.</text>
</comment>
<dbReference type="Gene3D" id="1.10.443.10">
    <property type="entry name" value="Intergrase catalytic core"/>
    <property type="match status" value="1"/>
</dbReference>
<dbReference type="PROSITE" id="PS51898">
    <property type="entry name" value="TYR_RECOMBINASE"/>
    <property type="match status" value="1"/>
</dbReference>
<feature type="domain" description="Tyr recombinase" evidence="6">
    <location>
        <begin position="161"/>
        <end position="362"/>
    </location>
</feature>
<dbReference type="GO" id="GO:0006310">
    <property type="term" value="P:DNA recombination"/>
    <property type="evidence" value="ECO:0007669"/>
    <property type="project" value="UniProtKB-KW"/>
</dbReference>
<dbReference type="InterPro" id="IPR052925">
    <property type="entry name" value="Phage_Integrase-like_Recomb"/>
</dbReference>
<dbReference type="OrthoDB" id="5513193at2"/>
<evidence type="ECO:0000256" key="5">
    <source>
        <dbReference type="SAM" id="MobiDB-lite"/>
    </source>
</evidence>
<keyword evidence="1" id="KW-0229">DNA integration</keyword>
<dbReference type="InterPro" id="IPR002104">
    <property type="entry name" value="Integrase_catalytic"/>
</dbReference>
<evidence type="ECO:0000313" key="8">
    <source>
        <dbReference type="EMBL" id="TDH62351.1"/>
    </source>
</evidence>
<name>A0A4R5QI75_9PROT</name>
<dbReference type="GO" id="GO:0003677">
    <property type="term" value="F:DNA binding"/>
    <property type="evidence" value="ECO:0007669"/>
    <property type="project" value="UniProtKB-UniRule"/>
</dbReference>
<sequence>MATDGQDTEAGPGAGGANPPAQGRGSSTPPAPAAVPAVSGEPSEGTAAALPAAGREALDEALRYARAALSDNTRLAYAVDWQDFAAWCTAAGLAPLPAAAETVAAYLAALARTHAIATLRRRLVSIAKAHRVAGHTGFWAAHPVISETLRGITRTRGRPQRRAAALTTPDIRRLVATCGPDLAGLRDRALLLLGYAAALRRAELIAVEVEHLKFDAQGLRLHIPRSKGDQAGEGEELGIPRGQRRDTCPVRAIEAWMVASEAQYGPLFRKVNRWGGLEPGRLHPSSVRQILLRRAEQAGIAGTALEPISPHGLRAGFVTQAYKAGLRDEEIMQHSRHRDLRTMRRYVRRAKLLEDSPAKRLDL</sequence>
<evidence type="ECO:0000259" key="6">
    <source>
        <dbReference type="PROSITE" id="PS51898"/>
    </source>
</evidence>
<dbReference type="CDD" id="cd00799">
    <property type="entry name" value="INT_Cre_C"/>
    <property type="match status" value="1"/>
</dbReference>
<dbReference type="InterPro" id="IPR010998">
    <property type="entry name" value="Integrase_recombinase_N"/>
</dbReference>
<dbReference type="Pfam" id="PF00589">
    <property type="entry name" value="Phage_integrase"/>
    <property type="match status" value="1"/>
</dbReference>
<dbReference type="AlphaFoldDB" id="A0A4R5QI75"/>
<dbReference type="InterPro" id="IPR013762">
    <property type="entry name" value="Integrase-like_cat_sf"/>
</dbReference>
<dbReference type="EMBL" id="SMSJ01000012">
    <property type="protein sequence ID" value="TDH62351.1"/>
    <property type="molecule type" value="Genomic_DNA"/>
</dbReference>
<evidence type="ECO:0000256" key="2">
    <source>
        <dbReference type="ARBA" id="ARBA00023125"/>
    </source>
</evidence>
<evidence type="ECO:0000256" key="1">
    <source>
        <dbReference type="ARBA" id="ARBA00022908"/>
    </source>
</evidence>
<dbReference type="Gene3D" id="1.10.150.130">
    <property type="match status" value="1"/>
</dbReference>
<dbReference type="SUPFAM" id="SSF47823">
    <property type="entry name" value="lambda integrase-like, N-terminal domain"/>
    <property type="match status" value="1"/>
</dbReference>
<dbReference type="GO" id="GO:0015074">
    <property type="term" value="P:DNA integration"/>
    <property type="evidence" value="ECO:0007669"/>
    <property type="project" value="UniProtKB-KW"/>
</dbReference>
<dbReference type="RefSeq" id="WP_133288865.1">
    <property type="nucleotide sequence ID" value="NZ_SMSJ01000012.1"/>
</dbReference>
<organism evidence="8 9">
    <name type="scientific">Dankookia rubra</name>
    <dbReference type="NCBI Taxonomy" id="1442381"/>
    <lineage>
        <taxon>Bacteria</taxon>
        <taxon>Pseudomonadati</taxon>
        <taxon>Pseudomonadota</taxon>
        <taxon>Alphaproteobacteria</taxon>
        <taxon>Acetobacterales</taxon>
        <taxon>Roseomonadaceae</taxon>
        <taxon>Dankookia</taxon>
    </lineage>
</organism>
<accession>A0A4R5QI75</accession>
<protein>
    <submittedName>
        <fullName evidence="8">Site-specific integrase</fullName>
    </submittedName>
</protein>
<keyword evidence="2 4" id="KW-0238">DNA-binding</keyword>
<dbReference type="InterPro" id="IPR011010">
    <property type="entry name" value="DNA_brk_join_enz"/>
</dbReference>
<dbReference type="PANTHER" id="PTHR34605:SF4">
    <property type="entry name" value="DNA ADENINE METHYLTRANSFERASE"/>
    <property type="match status" value="1"/>
</dbReference>
<keyword evidence="9" id="KW-1185">Reference proteome</keyword>
<evidence type="ECO:0000256" key="4">
    <source>
        <dbReference type="PROSITE-ProRule" id="PRU01248"/>
    </source>
</evidence>
<dbReference type="PROSITE" id="PS51900">
    <property type="entry name" value="CB"/>
    <property type="match status" value="1"/>
</dbReference>
<proteinExistence type="predicted"/>
<dbReference type="Proteomes" id="UP000295096">
    <property type="component" value="Unassembled WGS sequence"/>
</dbReference>
<dbReference type="SUPFAM" id="SSF56349">
    <property type="entry name" value="DNA breaking-rejoining enzymes"/>
    <property type="match status" value="1"/>
</dbReference>
<feature type="region of interest" description="Disordered" evidence="5">
    <location>
        <begin position="1"/>
        <end position="48"/>
    </location>
</feature>
<evidence type="ECO:0000256" key="3">
    <source>
        <dbReference type="ARBA" id="ARBA00023172"/>
    </source>
</evidence>